<reference evidence="2 3" key="1">
    <citation type="submission" date="2013-09" db="EMBL/GenBank/DDBJ databases">
        <title>Genome sequencing of Phaeobacter antarcticus sp. nov. SM1211.</title>
        <authorList>
            <person name="Zhang X.-Y."/>
            <person name="Liu C."/>
            <person name="Chen X.-L."/>
            <person name="Xie B.-B."/>
            <person name="Qin Q.-L."/>
            <person name="Rong J.-C."/>
            <person name="Zhang Y.-Z."/>
        </authorList>
    </citation>
    <scope>NUCLEOTIDE SEQUENCE [LARGE SCALE GENOMIC DNA]</scope>
    <source>
        <strain evidence="2 3">SM1211</strain>
    </source>
</reference>
<dbReference type="AlphaFoldDB" id="A0A2G8RJC4"/>
<evidence type="ECO:0000259" key="1">
    <source>
        <dbReference type="Pfam" id="PF13817"/>
    </source>
</evidence>
<organism evidence="2 3">
    <name type="scientific">Puniceibacterium antarcticum</name>
    <dbReference type="NCBI Taxonomy" id="1206336"/>
    <lineage>
        <taxon>Bacteria</taxon>
        <taxon>Pseudomonadati</taxon>
        <taxon>Pseudomonadota</taxon>
        <taxon>Alphaproteobacteria</taxon>
        <taxon>Rhodobacterales</taxon>
        <taxon>Paracoccaceae</taxon>
        <taxon>Puniceibacterium</taxon>
    </lineage>
</organism>
<dbReference type="Pfam" id="PF13817">
    <property type="entry name" value="DDE_Tnp_IS66_C"/>
    <property type="match status" value="1"/>
</dbReference>
<dbReference type="InterPro" id="IPR039552">
    <property type="entry name" value="IS66_C"/>
</dbReference>
<comment type="caution">
    <text evidence="2">The sequence shown here is derived from an EMBL/GenBank/DDBJ whole genome shotgun (WGS) entry which is preliminary data.</text>
</comment>
<evidence type="ECO:0000313" key="2">
    <source>
        <dbReference type="EMBL" id="PIL21602.1"/>
    </source>
</evidence>
<dbReference type="EMBL" id="AWWI01000029">
    <property type="protein sequence ID" value="PIL21602.1"/>
    <property type="molecule type" value="Genomic_DNA"/>
</dbReference>
<protein>
    <recommendedName>
        <fullName evidence="1">Transposase IS66 C-terminal domain-containing protein</fullName>
    </recommendedName>
</protein>
<dbReference type="Proteomes" id="UP000231259">
    <property type="component" value="Unassembled WGS sequence"/>
</dbReference>
<sequence>MGLEGDGIAAAIAYTLIETGRMNSVNLEAWLTEVLERSAYHKIDCIDELAP</sequence>
<proteinExistence type="predicted"/>
<keyword evidence="3" id="KW-1185">Reference proteome</keyword>
<feature type="domain" description="Transposase IS66 C-terminal" evidence="1">
    <location>
        <begin position="15"/>
        <end position="51"/>
    </location>
</feature>
<accession>A0A2G8RJC4</accession>
<name>A0A2G8RJC4_9RHOB</name>
<evidence type="ECO:0000313" key="3">
    <source>
        <dbReference type="Proteomes" id="UP000231259"/>
    </source>
</evidence>
<gene>
    <name evidence="2" type="ORF">P775_03605</name>
</gene>